<dbReference type="Gene3D" id="1.10.3210.10">
    <property type="entry name" value="Hypothetical protein af1432"/>
    <property type="match status" value="1"/>
</dbReference>
<organism evidence="1">
    <name type="scientific">bioreactor metagenome</name>
    <dbReference type="NCBI Taxonomy" id="1076179"/>
    <lineage>
        <taxon>unclassified sequences</taxon>
        <taxon>metagenomes</taxon>
        <taxon>ecological metagenomes</taxon>
    </lineage>
</organism>
<name>A0A645DQ11_9ZZZZ</name>
<reference evidence="1" key="1">
    <citation type="submission" date="2019-08" db="EMBL/GenBank/DDBJ databases">
        <authorList>
            <person name="Kucharzyk K."/>
            <person name="Murdoch R.W."/>
            <person name="Higgins S."/>
            <person name="Loffler F."/>
        </authorList>
    </citation>
    <scope>NUCLEOTIDE SEQUENCE</scope>
</reference>
<dbReference type="SUPFAM" id="SSF109604">
    <property type="entry name" value="HD-domain/PDEase-like"/>
    <property type="match status" value="1"/>
</dbReference>
<gene>
    <name evidence="1" type="ORF">SDC9_138345</name>
</gene>
<dbReference type="EMBL" id="VSSQ01038321">
    <property type="protein sequence ID" value="MPM91218.1"/>
    <property type="molecule type" value="Genomic_DNA"/>
</dbReference>
<accession>A0A645DQ11</accession>
<dbReference type="AlphaFoldDB" id="A0A645DQ11"/>
<protein>
    <recommendedName>
        <fullName evidence="2">HD domain-containing protein</fullName>
    </recommendedName>
</protein>
<proteinExistence type="predicted"/>
<evidence type="ECO:0000313" key="1">
    <source>
        <dbReference type="EMBL" id="MPM91218.1"/>
    </source>
</evidence>
<evidence type="ECO:0008006" key="2">
    <source>
        <dbReference type="Google" id="ProtNLM"/>
    </source>
</evidence>
<comment type="caution">
    <text evidence="1">The sequence shown here is derived from an EMBL/GenBank/DDBJ whole genome shotgun (WGS) entry which is preliminary data.</text>
</comment>
<sequence>MHDIGIKVSMQKYNSSAWQYQQLEGPAEARAILANLPCDSAFIERIEWLIAHHHETTNVVGMDYQILLEADYLVNAIDRKTPAEEVWAGAEKFFKTASGWQILKHLLGKD</sequence>